<keyword evidence="5 14" id="KW-0479">Metal-binding</keyword>
<dbReference type="PRINTS" id="PR00119">
    <property type="entry name" value="CATATPASE"/>
</dbReference>
<evidence type="ECO:0000256" key="3">
    <source>
        <dbReference type="ARBA" id="ARBA00022475"/>
    </source>
</evidence>
<dbReference type="RefSeq" id="WP_084179392.1">
    <property type="nucleotide sequence ID" value="NZ_CP007139.1"/>
</dbReference>
<feature type="transmembrane region" description="Helical" evidence="14">
    <location>
        <begin position="582"/>
        <end position="601"/>
    </location>
</feature>
<dbReference type="FunFam" id="2.70.150.10:FF:000020">
    <property type="entry name" value="Copper-exporting P-type ATPase A"/>
    <property type="match status" value="1"/>
</dbReference>
<dbReference type="Pfam" id="PF00702">
    <property type="entry name" value="Hydrolase"/>
    <property type="match status" value="1"/>
</dbReference>
<keyword evidence="17" id="KW-1185">Reference proteome</keyword>
<comment type="similarity">
    <text evidence="2 14">Belongs to the cation transport ATPase (P-type) (TC 3.A.3) family. Type IB subfamily.</text>
</comment>
<dbReference type="PANTHER" id="PTHR43079">
    <property type="entry name" value="PROBABLE CADMIUM/ZINC-TRANSPORTING ATPASE HMA1"/>
    <property type="match status" value="1"/>
</dbReference>
<dbReference type="InterPro" id="IPR008250">
    <property type="entry name" value="ATPase_P-typ_transduc_dom_A_sf"/>
</dbReference>
<evidence type="ECO:0000256" key="14">
    <source>
        <dbReference type="RuleBase" id="RU362081"/>
    </source>
</evidence>
<evidence type="ECO:0000256" key="1">
    <source>
        <dbReference type="ARBA" id="ARBA00004651"/>
    </source>
</evidence>
<evidence type="ECO:0000256" key="10">
    <source>
        <dbReference type="ARBA" id="ARBA00022967"/>
    </source>
</evidence>
<keyword evidence="10" id="KW-1278">Translocase</keyword>
<keyword evidence="8 14" id="KW-0067">ATP-binding</keyword>
<dbReference type="PRINTS" id="PR00941">
    <property type="entry name" value="CDATPASE"/>
</dbReference>
<dbReference type="SFLD" id="SFLDG00002">
    <property type="entry name" value="C1.7:_P-type_atpase_like"/>
    <property type="match status" value="1"/>
</dbReference>
<feature type="transmembrane region" description="Helical" evidence="14">
    <location>
        <begin position="229"/>
        <end position="247"/>
    </location>
</feature>
<dbReference type="InterPro" id="IPR027256">
    <property type="entry name" value="P-typ_ATPase_IB"/>
</dbReference>
<dbReference type="GO" id="GO:0005524">
    <property type="term" value="F:ATP binding"/>
    <property type="evidence" value="ECO:0007669"/>
    <property type="project" value="UniProtKB-UniRule"/>
</dbReference>
<sequence>MLAFLRSVHGALTALCGLALLLCLIPGYGWCAYVAVAAGSYFAIASAWESLREREVDVNLLMVLAAGGAIVVGQPVEAGILLFLFSLSSALEELAMARTKSAIEALVRLRPDEAILIRPAGDERVPVATLRVGDRVRVLPFQSIPADGVVAEGQSAVDQSAMTGESIPVSKAVQDRVLAGTQNLEGMLVVVVSAELGDTTLDKIVGLVQEAQENKASGERISTWFGQRYTFFVLGAFALSLVVRSIIGESWPVSLRESLTLLVALSPCALVISTPATTLSALTFAARHGMLVRGGEFIELAGTIDTVILDKTGTLTEGKPRLVEICVCSGGPEGCRDESACWHGGGEPSPAAAHMLRLAACAEKASTHPLAGAIVEAAGSLGLELQDPSNAAVVPGSGVECDVDGVHVKVGQQRFFPNLDPSVVTHVAELQGRGMTVAILQVGDRYAALGMRDTPREGVQDTLEGLRSLGVKQILMLTGDSRETAEAVASEVGICEFRAGLLPDDKTAAIRDLIASGHRTLMVGDGVNDAPSLAISTIGVAMGGLGSDVALQSADVVLMHDRLDRIPLLIRLGRSTNATVRANLYFAASVIVVLTSASLLGRLPLPLAVVGHEGSTVLVILNGLRMLRGPREA</sequence>
<dbReference type="InterPro" id="IPR023214">
    <property type="entry name" value="HAD_sf"/>
</dbReference>
<dbReference type="SUPFAM" id="SSF81653">
    <property type="entry name" value="Calcium ATPase, transduction domain A"/>
    <property type="match status" value="1"/>
</dbReference>
<keyword evidence="7" id="KW-0813">Transport</keyword>
<dbReference type="InterPro" id="IPR018303">
    <property type="entry name" value="ATPase_P-typ_P_site"/>
</dbReference>
<dbReference type="KEGG" id="fgi:OP10G_3188"/>
<dbReference type="Gene3D" id="3.40.1110.10">
    <property type="entry name" value="Calcium-transporting ATPase, cytoplasmic domain N"/>
    <property type="match status" value="1"/>
</dbReference>
<comment type="subcellular location">
    <subcellularLocation>
        <location evidence="1">Cell membrane</location>
        <topology evidence="1">Multi-pass membrane protein</topology>
    </subcellularLocation>
</comment>
<evidence type="ECO:0000256" key="11">
    <source>
        <dbReference type="ARBA" id="ARBA00022989"/>
    </source>
</evidence>
<dbReference type="HOGENOM" id="CLU_001771_6_3_0"/>
<dbReference type="SFLD" id="SFLDS00003">
    <property type="entry name" value="Haloacid_Dehalogenase"/>
    <property type="match status" value="1"/>
</dbReference>
<dbReference type="GO" id="GO:0006825">
    <property type="term" value="P:copper ion transport"/>
    <property type="evidence" value="ECO:0007669"/>
    <property type="project" value="UniProtKB-KW"/>
</dbReference>
<feature type="transmembrane region" description="Helical" evidence="14">
    <location>
        <begin position="259"/>
        <end position="284"/>
    </location>
</feature>
<dbReference type="InterPro" id="IPR001757">
    <property type="entry name" value="P_typ_ATPase"/>
</dbReference>
<feature type="domain" description="P-type ATPase A" evidence="15">
    <location>
        <begin position="109"/>
        <end position="209"/>
    </location>
</feature>
<organism evidence="16 17">
    <name type="scientific">Fimbriimonas ginsengisoli Gsoil 348</name>
    <dbReference type="NCBI Taxonomy" id="661478"/>
    <lineage>
        <taxon>Bacteria</taxon>
        <taxon>Bacillati</taxon>
        <taxon>Armatimonadota</taxon>
        <taxon>Fimbriimonadia</taxon>
        <taxon>Fimbriimonadales</taxon>
        <taxon>Fimbriimonadaceae</taxon>
        <taxon>Fimbriimonas</taxon>
    </lineage>
</organism>
<keyword evidence="4 14" id="KW-0812">Transmembrane</keyword>
<evidence type="ECO:0000256" key="6">
    <source>
        <dbReference type="ARBA" id="ARBA00022741"/>
    </source>
</evidence>
<dbReference type="Proteomes" id="UP000027982">
    <property type="component" value="Chromosome"/>
</dbReference>
<name>A0A068NT33_FIMGI</name>
<evidence type="ECO:0000313" key="16">
    <source>
        <dbReference type="EMBL" id="AIE86556.1"/>
    </source>
</evidence>
<dbReference type="STRING" id="661478.OP10G_3188"/>
<evidence type="ECO:0000259" key="15">
    <source>
        <dbReference type="Pfam" id="PF00122"/>
    </source>
</evidence>
<dbReference type="PROSITE" id="PS00154">
    <property type="entry name" value="ATPASE_E1_E2"/>
    <property type="match status" value="1"/>
</dbReference>
<keyword evidence="13 14" id="KW-0472">Membrane</keyword>
<gene>
    <name evidence="16" type="ORF">OP10G_3188</name>
</gene>
<evidence type="ECO:0000313" key="17">
    <source>
        <dbReference type="Proteomes" id="UP000027982"/>
    </source>
</evidence>
<dbReference type="InterPro" id="IPR023299">
    <property type="entry name" value="ATPase_P-typ_cyto_dom_N"/>
</dbReference>
<dbReference type="GO" id="GO:0046872">
    <property type="term" value="F:metal ion binding"/>
    <property type="evidence" value="ECO:0007669"/>
    <property type="project" value="UniProtKB-KW"/>
</dbReference>
<accession>A0A068NT33</accession>
<evidence type="ECO:0000256" key="2">
    <source>
        <dbReference type="ARBA" id="ARBA00006024"/>
    </source>
</evidence>
<dbReference type="GO" id="GO:0016887">
    <property type="term" value="F:ATP hydrolysis activity"/>
    <property type="evidence" value="ECO:0007669"/>
    <property type="project" value="InterPro"/>
</dbReference>
<evidence type="ECO:0000256" key="13">
    <source>
        <dbReference type="ARBA" id="ARBA00023136"/>
    </source>
</evidence>
<keyword evidence="11 14" id="KW-1133">Transmembrane helix</keyword>
<protein>
    <submittedName>
        <fullName evidence="16">Heavy metal translocating P-type ATPase</fullName>
    </submittedName>
</protein>
<dbReference type="NCBIfam" id="TIGR01525">
    <property type="entry name" value="ATPase-IB_hvy"/>
    <property type="match status" value="1"/>
</dbReference>
<dbReference type="PANTHER" id="PTHR43079:SF1">
    <property type="entry name" value="CADMIUM_ZINC-TRANSPORTING ATPASE HMA1, CHLOROPLASTIC-RELATED"/>
    <property type="match status" value="1"/>
</dbReference>
<dbReference type="OrthoDB" id="9813266at2"/>
<keyword evidence="7" id="KW-0406">Ion transport</keyword>
<dbReference type="InterPro" id="IPR044492">
    <property type="entry name" value="P_typ_ATPase_HD_dom"/>
</dbReference>
<keyword evidence="12" id="KW-0186">Copper</keyword>
<dbReference type="GO" id="GO:0005886">
    <property type="term" value="C:plasma membrane"/>
    <property type="evidence" value="ECO:0007669"/>
    <property type="project" value="UniProtKB-SubCell"/>
</dbReference>
<dbReference type="AlphaFoldDB" id="A0A068NT33"/>
<dbReference type="SUPFAM" id="SSF81665">
    <property type="entry name" value="Calcium ATPase, transmembrane domain M"/>
    <property type="match status" value="1"/>
</dbReference>
<dbReference type="InterPro" id="IPR036412">
    <property type="entry name" value="HAD-like_sf"/>
</dbReference>
<evidence type="ECO:0000256" key="8">
    <source>
        <dbReference type="ARBA" id="ARBA00022840"/>
    </source>
</evidence>
<reference evidence="16 17" key="1">
    <citation type="journal article" date="2014" name="PLoS ONE">
        <title>The first complete genome sequence of the class fimbriimonadia in the phylum armatimonadetes.</title>
        <authorList>
            <person name="Hu Z.Y."/>
            <person name="Wang Y.Z."/>
            <person name="Im W.T."/>
            <person name="Wang S.Y."/>
            <person name="Zhao G.P."/>
            <person name="Zheng H.J."/>
            <person name="Quan Z.X."/>
        </authorList>
    </citation>
    <scope>NUCLEOTIDE SEQUENCE [LARGE SCALE GENOMIC DNA]</scope>
    <source>
        <strain evidence="16">Gsoil 348</strain>
    </source>
</reference>
<dbReference type="GO" id="GO:0019829">
    <property type="term" value="F:ATPase-coupled monoatomic cation transmembrane transporter activity"/>
    <property type="evidence" value="ECO:0007669"/>
    <property type="project" value="InterPro"/>
</dbReference>
<keyword evidence="9" id="KW-0460">Magnesium</keyword>
<evidence type="ECO:0000256" key="9">
    <source>
        <dbReference type="ARBA" id="ARBA00022842"/>
    </source>
</evidence>
<dbReference type="Gene3D" id="3.40.50.1000">
    <property type="entry name" value="HAD superfamily/HAD-like"/>
    <property type="match status" value="1"/>
</dbReference>
<dbReference type="Pfam" id="PF00122">
    <property type="entry name" value="E1-E2_ATPase"/>
    <property type="match status" value="1"/>
</dbReference>
<dbReference type="eggNOG" id="COG2217">
    <property type="taxonomic scope" value="Bacteria"/>
</dbReference>
<proteinExistence type="inferred from homology"/>
<keyword evidence="6 14" id="KW-0547">Nucleotide-binding</keyword>
<dbReference type="Gene3D" id="2.70.150.10">
    <property type="entry name" value="Calcium-transporting ATPase, cytoplasmic transduction domain A"/>
    <property type="match status" value="1"/>
</dbReference>
<evidence type="ECO:0000256" key="12">
    <source>
        <dbReference type="ARBA" id="ARBA00023008"/>
    </source>
</evidence>
<dbReference type="InterPro" id="IPR023298">
    <property type="entry name" value="ATPase_P-typ_TM_dom_sf"/>
</dbReference>
<keyword evidence="3 14" id="KW-1003">Cell membrane</keyword>
<dbReference type="SFLD" id="SFLDF00027">
    <property type="entry name" value="p-type_atpase"/>
    <property type="match status" value="1"/>
</dbReference>
<dbReference type="SUPFAM" id="SSF56784">
    <property type="entry name" value="HAD-like"/>
    <property type="match status" value="1"/>
</dbReference>
<evidence type="ECO:0000256" key="5">
    <source>
        <dbReference type="ARBA" id="ARBA00022723"/>
    </source>
</evidence>
<dbReference type="InterPro" id="IPR059000">
    <property type="entry name" value="ATPase_P-type_domA"/>
</dbReference>
<dbReference type="EMBL" id="CP007139">
    <property type="protein sequence ID" value="AIE86556.1"/>
    <property type="molecule type" value="Genomic_DNA"/>
</dbReference>
<dbReference type="NCBIfam" id="TIGR01494">
    <property type="entry name" value="ATPase_P-type"/>
    <property type="match status" value="2"/>
</dbReference>
<keyword evidence="7" id="KW-0187">Copper transport</keyword>
<evidence type="ECO:0000256" key="4">
    <source>
        <dbReference type="ARBA" id="ARBA00022692"/>
    </source>
</evidence>
<comment type="caution">
    <text evidence="14">Lacks conserved residue(s) required for the propagation of feature annotation.</text>
</comment>
<dbReference type="InterPro" id="IPR051949">
    <property type="entry name" value="Cation_Transport_ATPase"/>
</dbReference>
<evidence type="ECO:0000256" key="7">
    <source>
        <dbReference type="ARBA" id="ARBA00022796"/>
    </source>
</evidence>